<keyword evidence="1" id="KW-0732">Signal</keyword>
<evidence type="ECO:0000313" key="2">
    <source>
        <dbReference type="EMBL" id="MBO8414247.1"/>
    </source>
</evidence>
<gene>
    <name evidence="2" type="ORF">IAC78_02040</name>
</gene>
<evidence type="ECO:0000313" key="3">
    <source>
        <dbReference type="Proteomes" id="UP000823629"/>
    </source>
</evidence>
<evidence type="ECO:0000256" key="1">
    <source>
        <dbReference type="SAM" id="SignalP"/>
    </source>
</evidence>
<dbReference type="AlphaFoldDB" id="A0A9D9GLN4"/>
<name>A0A9D9GLN4_9BACL</name>
<reference evidence="2" key="2">
    <citation type="journal article" date="2021" name="PeerJ">
        <title>Extensive microbial diversity within the chicken gut microbiome revealed by metagenomics and culture.</title>
        <authorList>
            <person name="Gilroy R."/>
            <person name="Ravi A."/>
            <person name="Getino M."/>
            <person name="Pursley I."/>
            <person name="Horton D.L."/>
            <person name="Alikhan N.F."/>
            <person name="Baker D."/>
            <person name="Gharbi K."/>
            <person name="Hall N."/>
            <person name="Watson M."/>
            <person name="Adriaenssens E.M."/>
            <person name="Foster-Nyarko E."/>
            <person name="Jarju S."/>
            <person name="Secka A."/>
            <person name="Antonio M."/>
            <person name="Oren A."/>
            <person name="Chaudhuri R.R."/>
            <person name="La Ragione R."/>
            <person name="Hildebrand F."/>
            <person name="Pallen M.J."/>
        </authorList>
    </citation>
    <scope>NUCLEOTIDE SEQUENCE</scope>
    <source>
        <strain evidence="2">1748</strain>
    </source>
</reference>
<comment type="caution">
    <text evidence="2">The sequence shown here is derived from an EMBL/GenBank/DDBJ whole genome shotgun (WGS) entry which is preliminary data.</text>
</comment>
<protein>
    <submittedName>
        <fullName evidence="2">Uncharacterized protein</fullName>
    </submittedName>
</protein>
<accession>A0A9D9GLN4</accession>
<feature type="signal peptide" evidence="1">
    <location>
        <begin position="1"/>
        <end position="20"/>
    </location>
</feature>
<feature type="chain" id="PRO_5038954456" evidence="1">
    <location>
        <begin position="21"/>
        <end position="548"/>
    </location>
</feature>
<proteinExistence type="predicted"/>
<reference evidence="2" key="1">
    <citation type="submission" date="2020-10" db="EMBL/GenBank/DDBJ databases">
        <authorList>
            <person name="Gilroy R."/>
        </authorList>
    </citation>
    <scope>NUCLEOTIDE SEQUENCE</scope>
    <source>
        <strain evidence="2">1748</strain>
    </source>
</reference>
<dbReference type="Proteomes" id="UP000823629">
    <property type="component" value="Unassembled WGS sequence"/>
</dbReference>
<dbReference type="EMBL" id="JADING010000058">
    <property type="protein sequence ID" value="MBO8414247.1"/>
    <property type="molecule type" value="Genomic_DNA"/>
</dbReference>
<organism evidence="2 3">
    <name type="scientific">Candidatus Scatoplasma merdavium</name>
    <dbReference type="NCBI Taxonomy" id="2840932"/>
    <lineage>
        <taxon>Bacteria</taxon>
        <taxon>Bacillati</taxon>
        <taxon>Bacillota</taxon>
        <taxon>Bacilli</taxon>
        <taxon>Bacillales</taxon>
        <taxon>Candidatus Scatoplasma</taxon>
    </lineage>
</organism>
<dbReference type="PROSITE" id="PS51257">
    <property type="entry name" value="PROKAR_LIPOPROTEIN"/>
    <property type="match status" value="1"/>
</dbReference>
<sequence length="548" mass="61563">MRCIVLKLAILLPFVSVLSACDEVVLNHDATMRNVVKETTGNELVNRTIEFDIEDDHYSFGLEDFTFYKADIEHFGFEGYSANCSFEQSGRRVKVPRLDLICVSSEGTYLLDGTVIVEGDSNLYALEIDGISNLNSHFNLNENTGEDELVNQQFFENWYLRNFADFTVGDNSDLVMACTNEDLANDKILTMFLGHYGVDLETNVLNEFFEYFNNINVYAQNTTASAGSCVMSVFAQTTKLKDNQGVEEYVTDIFTVDVIAGLSKSKSFESGNEMMILGLKPRECVSYFTEVESGEVRLKRALYNPTYTIANAEFDLYVSDPRRAEYGEEGYSNTNRTIDFVKSAYYVDDVGIKYHGQLNGYEKVDYMEKSPLLHPALPSVSNAGVIDATKAPIYKTDPVSLLDGFSSEIAITREFISGNDGFNDYSNALNELGNYVTFLSIKPQENSIGETVVEDDEIVYCVSYLHDHYGLTEGDDAVPPLMFISGGYSFELIRKNIYQNVVSSDEFVNVVNISGNTGCMYDTLDGISNQYVAYTSLNRWYEEDLISF</sequence>